<comment type="caution">
    <text evidence="2">The sequence shown here is derived from an EMBL/GenBank/DDBJ whole genome shotgun (WGS) entry which is preliminary data.</text>
</comment>
<keyword evidence="1" id="KW-0472">Membrane</keyword>
<keyword evidence="1" id="KW-0812">Transmembrane</keyword>
<organism evidence="2 3">
    <name type="scientific">Vibrio ishigakensis</name>
    <dbReference type="NCBI Taxonomy" id="1481914"/>
    <lineage>
        <taxon>Bacteria</taxon>
        <taxon>Pseudomonadati</taxon>
        <taxon>Pseudomonadota</taxon>
        <taxon>Gammaproteobacteria</taxon>
        <taxon>Vibrionales</taxon>
        <taxon>Vibrionaceae</taxon>
        <taxon>Vibrio</taxon>
    </lineage>
</organism>
<evidence type="ECO:0008006" key="4">
    <source>
        <dbReference type="Google" id="ProtNLM"/>
    </source>
</evidence>
<reference evidence="2 3" key="1">
    <citation type="submission" date="2015-01" db="EMBL/GenBank/DDBJ databases">
        <title>Vibrio sp. C5 JCM 19232 whole genome shotgun sequence.</title>
        <authorList>
            <person name="Sawabe T."/>
            <person name="Meirelles P."/>
            <person name="Feng G."/>
            <person name="Sayaka M."/>
            <person name="Hattori M."/>
            <person name="Ohkuma M."/>
        </authorList>
    </citation>
    <scope>NUCLEOTIDE SEQUENCE [LARGE SCALE GENOMIC DNA]</scope>
    <source>
        <strain evidence="2 3">JCM19232</strain>
    </source>
</reference>
<dbReference type="AlphaFoldDB" id="A0A0B8PQN0"/>
<dbReference type="Proteomes" id="UP000031670">
    <property type="component" value="Unassembled WGS sequence"/>
</dbReference>
<protein>
    <recommendedName>
        <fullName evidence="4">Flp pilus assembly protein</fullName>
    </recommendedName>
</protein>
<evidence type="ECO:0000313" key="3">
    <source>
        <dbReference type="Proteomes" id="UP000031670"/>
    </source>
</evidence>
<dbReference type="EMBL" id="BBSA01000016">
    <property type="protein sequence ID" value="GAM64974.1"/>
    <property type="molecule type" value="Genomic_DNA"/>
</dbReference>
<sequence>MDKIISSIKSFAKDEEGLTVVEYVIGAALLVAGLVIIFDNLGQQLSNKLNSTINDIS</sequence>
<feature type="transmembrane region" description="Helical" evidence="1">
    <location>
        <begin position="20"/>
        <end position="38"/>
    </location>
</feature>
<gene>
    <name evidence="2" type="ORF">JCM19232_18</name>
</gene>
<keyword evidence="1" id="KW-1133">Transmembrane helix</keyword>
<evidence type="ECO:0000313" key="2">
    <source>
        <dbReference type="EMBL" id="GAM64974.1"/>
    </source>
</evidence>
<reference evidence="2 3" key="2">
    <citation type="submission" date="2015-01" db="EMBL/GenBank/DDBJ databases">
        <authorList>
            <consortium name="NBRP consortium"/>
            <person name="Sawabe T."/>
            <person name="Meirelles P."/>
            <person name="Feng G."/>
            <person name="Sayaka M."/>
            <person name="Hattori M."/>
            <person name="Ohkuma M."/>
        </authorList>
    </citation>
    <scope>NUCLEOTIDE SEQUENCE [LARGE SCALE GENOMIC DNA]</scope>
    <source>
        <strain evidence="2 3">JCM19232</strain>
    </source>
</reference>
<name>A0A0B8PQN0_9VIBR</name>
<accession>A0A0B8PQN0</accession>
<evidence type="ECO:0000256" key="1">
    <source>
        <dbReference type="SAM" id="Phobius"/>
    </source>
</evidence>
<proteinExistence type="predicted"/>